<organism evidence="1">
    <name type="scientific">Arundo donax</name>
    <name type="common">Giant reed</name>
    <name type="synonym">Donax arundinaceus</name>
    <dbReference type="NCBI Taxonomy" id="35708"/>
    <lineage>
        <taxon>Eukaryota</taxon>
        <taxon>Viridiplantae</taxon>
        <taxon>Streptophyta</taxon>
        <taxon>Embryophyta</taxon>
        <taxon>Tracheophyta</taxon>
        <taxon>Spermatophyta</taxon>
        <taxon>Magnoliopsida</taxon>
        <taxon>Liliopsida</taxon>
        <taxon>Poales</taxon>
        <taxon>Poaceae</taxon>
        <taxon>PACMAD clade</taxon>
        <taxon>Arundinoideae</taxon>
        <taxon>Arundineae</taxon>
        <taxon>Arundo</taxon>
    </lineage>
</organism>
<dbReference type="EMBL" id="GBRH01265680">
    <property type="protein sequence ID" value="JAD32215.1"/>
    <property type="molecule type" value="Transcribed_RNA"/>
</dbReference>
<sequence length="57" mass="6258">MIIELKPGLSKPATLSQLALHHPSKDASVGCGQRACRPTCCRHRNQNCLEKTQETSI</sequence>
<name>A0A0A8Z636_ARUDO</name>
<dbReference type="AlphaFoldDB" id="A0A0A8Z636"/>
<proteinExistence type="predicted"/>
<reference evidence="1" key="2">
    <citation type="journal article" date="2015" name="Data Brief">
        <title>Shoot transcriptome of the giant reed, Arundo donax.</title>
        <authorList>
            <person name="Barrero R.A."/>
            <person name="Guerrero F.D."/>
            <person name="Moolhuijzen P."/>
            <person name="Goolsby J.A."/>
            <person name="Tidwell J."/>
            <person name="Bellgard S.E."/>
            <person name="Bellgard M.I."/>
        </authorList>
    </citation>
    <scope>NUCLEOTIDE SEQUENCE</scope>
    <source>
        <tissue evidence="1">Shoot tissue taken approximately 20 cm above the soil surface</tissue>
    </source>
</reference>
<accession>A0A0A8Z636</accession>
<reference evidence="1" key="1">
    <citation type="submission" date="2014-09" db="EMBL/GenBank/DDBJ databases">
        <authorList>
            <person name="Magalhaes I.L.F."/>
            <person name="Oliveira U."/>
            <person name="Santos F.R."/>
            <person name="Vidigal T.H.D.A."/>
            <person name="Brescovit A.D."/>
            <person name="Santos A.J."/>
        </authorList>
    </citation>
    <scope>NUCLEOTIDE SEQUENCE</scope>
    <source>
        <tissue evidence="1">Shoot tissue taken approximately 20 cm above the soil surface</tissue>
    </source>
</reference>
<evidence type="ECO:0000313" key="1">
    <source>
        <dbReference type="EMBL" id="JAD32215.1"/>
    </source>
</evidence>
<protein>
    <submittedName>
        <fullName evidence="1">Uncharacterized protein</fullName>
    </submittedName>
</protein>